<evidence type="ECO:0000259" key="9">
    <source>
        <dbReference type="Pfam" id="PF23247"/>
    </source>
</evidence>
<dbReference type="AlphaFoldDB" id="A0A2N9GIP2"/>
<dbReference type="PANTHER" id="PTHR33463">
    <property type="entry name" value="NB-ARC DOMAIN-CONTAINING PROTEIN-RELATED"/>
    <property type="match status" value="1"/>
</dbReference>
<protein>
    <submittedName>
        <fullName evidence="10">Uncharacterized protein</fullName>
    </submittedName>
</protein>
<dbReference type="GO" id="GO:0005524">
    <property type="term" value="F:ATP binding"/>
    <property type="evidence" value="ECO:0007669"/>
    <property type="project" value="UniProtKB-KW"/>
</dbReference>
<sequence length="886" mass="101128">MEIVTTPFQVIFEKIVDYTIGVVARQMGYLIYYRSNVDNLKTEVSELKDARMSVDDKVKAARNNVEEIEANVLKARYQLSKRAYKMGLDVKKIQDKGIFPTIGHRVPIRGVTPISTKGFEDFESRKTILEGIMKALKDDNIHAIGVCGMGGLGKTMLVGKVATQAMEEKLFERMVTVVVSQTPNLKQIQKDIAKELELKFDDEDTNFEKAHLLRERLKKVKILVIVDDIWNKLDLEALGIYFGDDQNGSKLLLTSRFRNVLETDMDAQQLFDVGLLPKNEAEYLFAKIVGDLPETLNLQPTMVEVVKECAGLPIAITAVANALKNQKNLKVWKDALRELKRANPTQIKGMHEKVYPSIKLSYNFLTKEEQSLFLFCSSFEEDMNIEIAFLWRILVGLEFFQDVYTVEEVRNRVHTLVESLKASGLLLDGNGSGTFKMHDIIRDVAIYIADKDKEMLTIRTSDDLEKWSNKKLLKDFIGISLFDVKFSELPKKLEDAQLNFIFLYDKDNSSPIPNHFFERVKELRVLVLQGLCLPLPSSLSCLHNLQALVLHECEIEDVAIIGELKKLKALTISTSIKKLPVEIGQLTHLQLLDLKGCNQLEVIPCNMLSNLKRLEELYMNGSFNQWHVDGESTERSNARVLELDHLPLLTTLCIHIPNAKILPKASLFEKLVRYKILIGSDWDWNDDSGQNEDEFKISKKLKIELDRNFQSEGGIKILLKSCEYLDLQPGKGIRSILYEVDQEGFPQLKHLYVRNSVEIQYIINSIGGQQVAFPILESISLINMSNLEKICHDQLAMGSFRNLKKLEVRNCDNLIFVFSSSMVRCFSQLENISIWDCKVMNEIVAKERENEIDVNDNNNVMADIIEFTQLRSLGLRKIAKFDGLPF</sequence>
<keyword evidence="6" id="KW-0067">ATP-binding</keyword>
<reference evidence="10" key="1">
    <citation type="submission" date="2018-02" db="EMBL/GenBank/DDBJ databases">
        <authorList>
            <person name="Cohen D.B."/>
            <person name="Kent A.D."/>
        </authorList>
    </citation>
    <scope>NUCLEOTIDE SEQUENCE</scope>
</reference>
<accession>A0A2N9GIP2</accession>
<dbReference type="Gene3D" id="3.80.10.10">
    <property type="entry name" value="Ribonuclease Inhibitor"/>
    <property type="match status" value="1"/>
</dbReference>
<dbReference type="EMBL" id="OIVN01001974">
    <property type="protein sequence ID" value="SPC99433.1"/>
    <property type="molecule type" value="Genomic_DNA"/>
</dbReference>
<dbReference type="InterPro" id="IPR036388">
    <property type="entry name" value="WH-like_DNA-bd_sf"/>
</dbReference>
<dbReference type="SUPFAM" id="SSF52540">
    <property type="entry name" value="P-loop containing nucleoside triphosphate hydrolases"/>
    <property type="match status" value="1"/>
</dbReference>
<keyword evidence="3" id="KW-0677">Repeat</keyword>
<dbReference type="PANTHER" id="PTHR33463:SF198">
    <property type="entry name" value="RPP4C3"/>
    <property type="match status" value="1"/>
</dbReference>
<dbReference type="GO" id="GO:0006952">
    <property type="term" value="P:defense response"/>
    <property type="evidence" value="ECO:0007669"/>
    <property type="project" value="UniProtKB-KW"/>
</dbReference>
<dbReference type="InterPro" id="IPR002182">
    <property type="entry name" value="NB-ARC"/>
</dbReference>
<evidence type="ECO:0000259" key="8">
    <source>
        <dbReference type="Pfam" id="PF00931"/>
    </source>
</evidence>
<keyword evidence="5" id="KW-0611">Plant defense</keyword>
<keyword evidence="4" id="KW-0547">Nucleotide-binding</keyword>
<feature type="domain" description="Disease resistance protein At4g27190-like leucine-rich repeats" evidence="9">
    <location>
        <begin position="779"/>
        <end position="880"/>
    </location>
</feature>
<proteinExistence type="inferred from homology"/>
<feature type="domain" description="NB-ARC" evidence="8">
    <location>
        <begin position="127"/>
        <end position="290"/>
    </location>
</feature>
<dbReference type="InterPro" id="IPR050905">
    <property type="entry name" value="Plant_NBS-LRR"/>
</dbReference>
<dbReference type="Gene3D" id="1.10.8.430">
    <property type="entry name" value="Helical domain of apoptotic protease-activating factors"/>
    <property type="match status" value="1"/>
</dbReference>
<evidence type="ECO:0000256" key="1">
    <source>
        <dbReference type="ARBA" id="ARBA00008894"/>
    </source>
</evidence>
<evidence type="ECO:0000256" key="6">
    <source>
        <dbReference type="ARBA" id="ARBA00022840"/>
    </source>
</evidence>
<dbReference type="SUPFAM" id="SSF52058">
    <property type="entry name" value="L domain-like"/>
    <property type="match status" value="1"/>
</dbReference>
<dbReference type="InterPro" id="IPR057135">
    <property type="entry name" value="At4g27190-like_LRR"/>
</dbReference>
<gene>
    <name evidence="10" type="ORF">FSB_LOCUS27315</name>
</gene>
<dbReference type="FunFam" id="3.40.50.300:FF:001091">
    <property type="entry name" value="Probable disease resistance protein At1g61300"/>
    <property type="match status" value="1"/>
</dbReference>
<dbReference type="InterPro" id="IPR027417">
    <property type="entry name" value="P-loop_NTPase"/>
</dbReference>
<keyword evidence="7" id="KW-0175">Coiled coil</keyword>
<comment type="similarity">
    <text evidence="1">Belongs to the disease resistance NB-LRR family.</text>
</comment>
<dbReference type="Gene3D" id="1.10.10.10">
    <property type="entry name" value="Winged helix-like DNA-binding domain superfamily/Winged helix DNA-binding domain"/>
    <property type="match status" value="1"/>
</dbReference>
<dbReference type="Pfam" id="PF00931">
    <property type="entry name" value="NB-ARC"/>
    <property type="match status" value="1"/>
</dbReference>
<dbReference type="Pfam" id="PF23247">
    <property type="entry name" value="LRR_RPS2"/>
    <property type="match status" value="1"/>
</dbReference>
<evidence type="ECO:0000313" key="10">
    <source>
        <dbReference type="EMBL" id="SPC99433.1"/>
    </source>
</evidence>
<dbReference type="GO" id="GO:0043531">
    <property type="term" value="F:ADP binding"/>
    <property type="evidence" value="ECO:0007669"/>
    <property type="project" value="InterPro"/>
</dbReference>
<evidence type="ECO:0000256" key="7">
    <source>
        <dbReference type="SAM" id="Coils"/>
    </source>
</evidence>
<organism evidence="10">
    <name type="scientific">Fagus sylvatica</name>
    <name type="common">Beechnut</name>
    <dbReference type="NCBI Taxonomy" id="28930"/>
    <lineage>
        <taxon>Eukaryota</taxon>
        <taxon>Viridiplantae</taxon>
        <taxon>Streptophyta</taxon>
        <taxon>Embryophyta</taxon>
        <taxon>Tracheophyta</taxon>
        <taxon>Spermatophyta</taxon>
        <taxon>Magnoliopsida</taxon>
        <taxon>eudicotyledons</taxon>
        <taxon>Gunneridae</taxon>
        <taxon>Pentapetalae</taxon>
        <taxon>rosids</taxon>
        <taxon>fabids</taxon>
        <taxon>Fagales</taxon>
        <taxon>Fagaceae</taxon>
        <taxon>Fagus</taxon>
    </lineage>
</organism>
<dbReference type="PRINTS" id="PR00364">
    <property type="entry name" value="DISEASERSIST"/>
</dbReference>
<name>A0A2N9GIP2_FAGSY</name>
<feature type="coiled-coil region" evidence="7">
    <location>
        <begin position="37"/>
        <end position="78"/>
    </location>
</feature>
<evidence type="ECO:0000256" key="2">
    <source>
        <dbReference type="ARBA" id="ARBA00022614"/>
    </source>
</evidence>
<evidence type="ECO:0000256" key="3">
    <source>
        <dbReference type="ARBA" id="ARBA00022737"/>
    </source>
</evidence>
<evidence type="ECO:0000256" key="5">
    <source>
        <dbReference type="ARBA" id="ARBA00022821"/>
    </source>
</evidence>
<dbReference type="InterPro" id="IPR032675">
    <property type="entry name" value="LRR_dom_sf"/>
</dbReference>
<dbReference type="Gene3D" id="3.40.50.300">
    <property type="entry name" value="P-loop containing nucleotide triphosphate hydrolases"/>
    <property type="match status" value="1"/>
</dbReference>
<dbReference type="InterPro" id="IPR042197">
    <property type="entry name" value="Apaf_helical"/>
</dbReference>
<keyword evidence="2" id="KW-0433">Leucine-rich repeat</keyword>
<evidence type="ECO:0000256" key="4">
    <source>
        <dbReference type="ARBA" id="ARBA00022741"/>
    </source>
</evidence>